<sequence>MNIGYIGLGSMGGALARHLVGKYPLTVWDLNSASCAAFKELGATVAPTAAELARQCDIILLCLPRTSDVHKLMFSPGGLAEGLSAGKLVVDQTSGVPGETVAIAKVLAERGIEMIDAPVSGGVVGAAAGTITIMASGPQAQYDRALPVLSTISSNVFRCGERVGDGQAMKLVNNLLSAGCRLATLEIVAMGKKQGLSLATMVNVINKASGRNRTTKVTLQGMVDGNPAVANFAMALMLKDVSQSADLGMACGVPTTMANIVRGLLQIGVNTLGKDAQFDRVMELMESMAETSIADAPGSQPVQPSATTSDADAKALRVGYVGLGAMGGALVRRLLLSRPVSVYDVSAETAGTFAADGAETVSDLSSLARSCDVIFICVPTSTVVREVLFGKGGLAEGLSAGKIVVDQTTGDPSITRAIEADLAKLGVPLIDAPVSGGPAGATAGTVAIMCGGQADAFAKVRPVFEQISPNIVHCGASGNGHATKLVHNALAACNQLLVYEAASIAVKYGLRLSDVATLINKSTGFSGASERILPALSERKATVNFQLQLMVKDLKLVAKMASDCGAPVLFSSTACALFEMGSKKFGGTTNMDAMAQLYESFADFTFVGA</sequence>
<dbReference type="InterPro" id="IPR008927">
    <property type="entry name" value="6-PGluconate_DH-like_C_sf"/>
</dbReference>
<dbReference type="InterPro" id="IPR006115">
    <property type="entry name" value="6PGDH_NADP-bd"/>
</dbReference>
<feature type="domain" description="3-hydroxyisobutyrate dehydrogenase-like NAD-binding" evidence="2">
    <location>
        <begin position="164"/>
        <end position="284"/>
    </location>
</feature>
<gene>
    <name evidence="3" type="ORF">WKW82_29335</name>
</gene>
<dbReference type="EMBL" id="JBBKZT010000017">
    <property type="protein sequence ID" value="MEJ8850776.1"/>
    <property type="molecule type" value="Genomic_DNA"/>
</dbReference>
<dbReference type="RefSeq" id="WP_340346223.1">
    <property type="nucleotide sequence ID" value="NZ_JBBKZT010000017.1"/>
</dbReference>
<dbReference type="Proteomes" id="UP001385892">
    <property type="component" value="Unassembled WGS sequence"/>
</dbReference>
<evidence type="ECO:0000259" key="2">
    <source>
        <dbReference type="Pfam" id="PF14833"/>
    </source>
</evidence>
<dbReference type="InterPro" id="IPR029154">
    <property type="entry name" value="HIBADH-like_NADP-bd"/>
</dbReference>
<comment type="caution">
    <text evidence="3">The sequence shown here is derived from an EMBL/GenBank/DDBJ whole genome shotgun (WGS) entry which is preliminary data.</text>
</comment>
<feature type="domain" description="6-phosphogluconate dehydrogenase NADP-binding" evidence="1">
    <location>
        <begin position="317"/>
        <end position="475"/>
    </location>
</feature>
<dbReference type="Gene3D" id="3.40.50.720">
    <property type="entry name" value="NAD(P)-binding Rossmann-like Domain"/>
    <property type="match status" value="2"/>
</dbReference>
<dbReference type="PANTHER" id="PTHR43060:SF15">
    <property type="entry name" value="3-HYDROXYISOBUTYRATE DEHYDROGENASE-LIKE 1, MITOCHONDRIAL-RELATED"/>
    <property type="match status" value="1"/>
</dbReference>
<evidence type="ECO:0000313" key="4">
    <source>
        <dbReference type="Proteomes" id="UP001385892"/>
    </source>
</evidence>
<organism evidence="3 4">
    <name type="scientific">Variovorax rhizosphaerae</name>
    <dbReference type="NCBI Taxonomy" id="1836200"/>
    <lineage>
        <taxon>Bacteria</taxon>
        <taxon>Pseudomonadati</taxon>
        <taxon>Pseudomonadota</taxon>
        <taxon>Betaproteobacteria</taxon>
        <taxon>Burkholderiales</taxon>
        <taxon>Comamonadaceae</taxon>
        <taxon>Variovorax</taxon>
    </lineage>
</organism>
<dbReference type="GO" id="GO:0016491">
    <property type="term" value="F:oxidoreductase activity"/>
    <property type="evidence" value="ECO:0007669"/>
    <property type="project" value="UniProtKB-KW"/>
</dbReference>
<protein>
    <submittedName>
        <fullName evidence="3">NAD(P)-dependent oxidoreductase</fullName>
        <ecNumber evidence="3">1.1.-.-</ecNumber>
    </submittedName>
</protein>
<dbReference type="EC" id="1.1.-.-" evidence="3"/>
<dbReference type="Gene3D" id="1.10.1040.10">
    <property type="entry name" value="N-(1-d-carboxylethyl)-l-norvaline Dehydrogenase, domain 2"/>
    <property type="match status" value="2"/>
</dbReference>
<dbReference type="Pfam" id="PF03446">
    <property type="entry name" value="NAD_binding_2"/>
    <property type="match status" value="2"/>
</dbReference>
<dbReference type="InterPro" id="IPR036291">
    <property type="entry name" value="NAD(P)-bd_dom_sf"/>
</dbReference>
<evidence type="ECO:0000313" key="3">
    <source>
        <dbReference type="EMBL" id="MEJ8850776.1"/>
    </source>
</evidence>
<proteinExistence type="predicted"/>
<accession>A0ABU8WTC6</accession>
<dbReference type="SUPFAM" id="SSF51735">
    <property type="entry name" value="NAD(P)-binding Rossmann-fold domains"/>
    <property type="match status" value="2"/>
</dbReference>
<keyword evidence="4" id="KW-1185">Reference proteome</keyword>
<reference evidence="3 4" key="1">
    <citation type="submission" date="2024-03" db="EMBL/GenBank/DDBJ databases">
        <title>Novel species of the genus Variovorax.</title>
        <authorList>
            <person name="Liu Q."/>
            <person name="Xin Y.-H."/>
        </authorList>
    </citation>
    <scope>NUCLEOTIDE SEQUENCE [LARGE SCALE GENOMIC DNA]</scope>
    <source>
        <strain evidence="3 4">KACC 18900</strain>
    </source>
</reference>
<dbReference type="Pfam" id="PF14833">
    <property type="entry name" value="NAD_binding_11"/>
    <property type="match status" value="2"/>
</dbReference>
<dbReference type="InterPro" id="IPR013328">
    <property type="entry name" value="6PGD_dom2"/>
</dbReference>
<dbReference type="SUPFAM" id="SSF48179">
    <property type="entry name" value="6-phosphogluconate dehydrogenase C-terminal domain-like"/>
    <property type="match status" value="2"/>
</dbReference>
<evidence type="ECO:0000259" key="1">
    <source>
        <dbReference type="Pfam" id="PF03446"/>
    </source>
</evidence>
<feature type="domain" description="3-hydroxyisobutyrate dehydrogenase-like NAD-binding" evidence="2">
    <location>
        <begin position="478"/>
        <end position="598"/>
    </location>
</feature>
<dbReference type="PANTHER" id="PTHR43060">
    <property type="entry name" value="3-HYDROXYISOBUTYRATE DEHYDROGENASE-LIKE 1, MITOCHONDRIAL-RELATED"/>
    <property type="match status" value="1"/>
</dbReference>
<keyword evidence="3" id="KW-0560">Oxidoreductase</keyword>
<name>A0ABU8WTC6_9BURK</name>
<feature type="domain" description="6-phosphogluconate dehydrogenase NADP-binding" evidence="1">
    <location>
        <begin position="2"/>
        <end position="160"/>
    </location>
</feature>